<dbReference type="AlphaFoldDB" id="A0A3E1EYA5"/>
<dbReference type="GO" id="GO:0020037">
    <property type="term" value="F:heme binding"/>
    <property type="evidence" value="ECO:0007669"/>
    <property type="project" value="InterPro"/>
</dbReference>
<evidence type="ECO:0000313" key="6">
    <source>
        <dbReference type="EMBL" id="RFC54541.1"/>
    </source>
</evidence>
<feature type="domain" description="Cytochrome c" evidence="5">
    <location>
        <begin position="75"/>
        <end position="164"/>
    </location>
</feature>
<dbReference type="InterPro" id="IPR009056">
    <property type="entry name" value="Cyt_c-like_dom"/>
</dbReference>
<dbReference type="Gene3D" id="1.10.760.10">
    <property type="entry name" value="Cytochrome c-like domain"/>
    <property type="match status" value="1"/>
</dbReference>
<sequence length="164" mass="18274">MKSQFILAATALSLTFSSCNGDSNPEKVEAVNPNHATKEVSKKDEVTPASQRVDLENKGIGPVKEVVLAETIDDKMVKEGAELFENNCTACHKVDRRFIGPALKGILDRRTPEWTMNMIMNPDVMVEKDPLAKDLYIEYSGSQMTNQGINKEEARAILEYIRSL</sequence>
<dbReference type="GO" id="GO:0046872">
    <property type="term" value="F:metal ion binding"/>
    <property type="evidence" value="ECO:0007669"/>
    <property type="project" value="UniProtKB-KW"/>
</dbReference>
<dbReference type="RefSeq" id="WP_116880376.1">
    <property type="nucleotide sequence ID" value="NZ_QURB01000003.1"/>
</dbReference>
<gene>
    <name evidence="6" type="ORF">DXU93_06010</name>
</gene>
<dbReference type="Proteomes" id="UP000257127">
    <property type="component" value="Unassembled WGS sequence"/>
</dbReference>
<evidence type="ECO:0000256" key="1">
    <source>
        <dbReference type="ARBA" id="ARBA00022617"/>
    </source>
</evidence>
<evidence type="ECO:0000256" key="3">
    <source>
        <dbReference type="ARBA" id="ARBA00023004"/>
    </source>
</evidence>
<protein>
    <submittedName>
        <fullName evidence="6">Cytochrome c</fullName>
    </submittedName>
</protein>
<keyword evidence="1 4" id="KW-0349">Heme</keyword>
<evidence type="ECO:0000313" key="7">
    <source>
        <dbReference type="Proteomes" id="UP000257127"/>
    </source>
</evidence>
<dbReference type="OrthoDB" id="955119at2"/>
<dbReference type="PROSITE" id="PS51007">
    <property type="entry name" value="CYTC"/>
    <property type="match status" value="1"/>
</dbReference>
<dbReference type="InterPro" id="IPR036909">
    <property type="entry name" value="Cyt_c-like_dom_sf"/>
</dbReference>
<organism evidence="6 7">
    <name type="scientific">Brumimicrobium aurantiacum</name>
    <dbReference type="NCBI Taxonomy" id="1737063"/>
    <lineage>
        <taxon>Bacteria</taxon>
        <taxon>Pseudomonadati</taxon>
        <taxon>Bacteroidota</taxon>
        <taxon>Flavobacteriia</taxon>
        <taxon>Flavobacteriales</taxon>
        <taxon>Crocinitomicaceae</taxon>
        <taxon>Brumimicrobium</taxon>
    </lineage>
</organism>
<evidence type="ECO:0000259" key="5">
    <source>
        <dbReference type="PROSITE" id="PS51007"/>
    </source>
</evidence>
<evidence type="ECO:0000256" key="2">
    <source>
        <dbReference type="ARBA" id="ARBA00022723"/>
    </source>
</evidence>
<keyword evidence="3 4" id="KW-0408">Iron</keyword>
<dbReference type="Pfam" id="PF00034">
    <property type="entry name" value="Cytochrom_C"/>
    <property type="match status" value="1"/>
</dbReference>
<evidence type="ECO:0000256" key="4">
    <source>
        <dbReference type="PROSITE-ProRule" id="PRU00433"/>
    </source>
</evidence>
<name>A0A3E1EYA5_9FLAO</name>
<accession>A0A3E1EYA5</accession>
<comment type="caution">
    <text evidence="6">The sequence shown here is derived from an EMBL/GenBank/DDBJ whole genome shotgun (WGS) entry which is preliminary data.</text>
</comment>
<dbReference type="PROSITE" id="PS51257">
    <property type="entry name" value="PROKAR_LIPOPROTEIN"/>
    <property type="match status" value="1"/>
</dbReference>
<keyword evidence="7" id="KW-1185">Reference proteome</keyword>
<proteinExistence type="predicted"/>
<dbReference type="EMBL" id="QURB01000003">
    <property type="protein sequence ID" value="RFC54541.1"/>
    <property type="molecule type" value="Genomic_DNA"/>
</dbReference>
<keyword evidence="2 4" id="KW-0479">Metal-binding</keyword>
<reference evidence="6 7" key="1">
    <citation type="submission" date="2018-08" db="EMBL/GenBank/DDBJ databases">
        <title>The draft genome squence of Brumimicrobium sp. N62.</title>
        <authorList>
            <person name="Du Z.-J."/>
            <person name="Luo H.-R."/>
        </authorList>
    </citation>
    <scope>NUCLEOTIDE SEQUENCE [LARGE SCALE GENOMIC DNA]</scope>
    <source>
        <strain evidence="6 7">N62</strain>
    </source>
</reference>
<dbReference type="GO" id="GO:0009055">
    <property type="term" value="F:electron transfer activity"/>
    <property type="evidence" value="ECO:0007669"/>
    <property type="project" value="InterPro"/>
</dbReference>
<dbReference type="SUPFAM" id="SSF46626">
    <property type="entry name" value="Cytochrome c"/>
    <property type="match status" value="1"/>
</dbReference>